<reference evidence="1 2" key="1">
    <citation type="journal article" date="2006" name="Science">
        <title>The genome of black cottonwood, Populus trichocarpa (Torr. &amp; Gray).</title>
        <authorList>
            <person name="Tuskan G.A."/>
            <person name="Difazio S."/>
            <person name="Jansson S."/>
            <person name="Bohlmann J."/>
            <person name="Grigoriev I."/>
            <person name="Hellsten U."/>
            <person name="Putnam N."/>
            <person name="Ralph S."/>
            <person name="Rombauts S."/>
            <person name="Salamov A."/>
            <person name="Schein J."/>
            <person name="Sterck L."/>
            <person name="Aerts A."/>
            <person name="Bhalerao R.R."/>
            <person name="Bhalerao R.P."/>
            <person name="Blaudez D."/>
            <person name="Boerjan W."/>
            <person name="Brun A."/>
            <person name="Brunner A."/>
            <person name="Busov V."/>
            <person name="Campbell M."/>
            <person name="Carlson J."/>
            <person name="Chalot M."/>
            <person name="Chapman J."/>
            <person name="Chen G.L."/>
            <person name="Cooper D."/>
            <person name="Coutinho P.M."/>
            <person name="Couturier J."/>
            <person name="Covert S."/>
            <person name="Cronk Q."/>
            <person name="Cunningham R."/>
            <person name="Davis J."/>
            <person name="Degroeve S."/>
            <person name="Dejardin A."/>
            <person name="Depamphilis C."/>
            <person name="Detter J."/>
            <person name="Dirks B."/>
            <person name="Dubchak I."/>
            <person name="Duplessis S."/>
            <person name="Ehlting J."/>
            <person name="Ellis B."/>
            <person name="Gendler K."/>
            <person name="Goodstein D."/>
            <person name="Gribskov M."/>
            <person name="Grimwood J."/>
            <person name="Groover A."/>
            <person name="Gunter L."/>
            <person name="Hamberger B."/>
            <person name="Heinze B."/>
            <person name="Helariutta Y."/>
            <person name="Henrissat B."/>
            <person name="Holligan D."/>
            <person name="Holt R."/>
            <person name="Huang W."/>
            <person name="Islam-Faridi N."/>
            <person name="Jones S."/>
            <person name="Jones-Rhoades M."/>
            <person name="Jorgensen R."/>
            <person name="Joshi C."/>
            <person name="Kangasjarvi J."/>
            <person name="Karlsson J."/>
            <person name="Kelleher C."/>
            <person name="Kirkpatrick R."/>
            <person name="Kirst M."/>
            <person name="Kohler A."/>
            <person name="Kalluri U."/>
            <person name="Larimer F."/>
            <person name="Leebens-Mack J."/>
            <person name="Leple J.C."/>
            <person name="Locascio P."/>
            <person name="Lou Y."/>
            <person name="Lucas S."/>
            <person name="Martin F."/>
            <person name="Montanini B."/>
            <person name="Napoli C."/>
            <person name="Nelson D.R."/>
            <person name="Nelson C."/>
            <person name="Nieminen K."/>
            <person name="Nilsson O."/>
            <person name="Pereda V."/>
            <person name="Peter G."/>
            <person name="Philippe R."/>
            <person name="Pilate G."/>
            <person name="Poliakov A."/>
            <person name="Razumovskaya J."/>
            <person name="Richardson P."/>
            <person name="Rinaldi C."/>
            <person name="Ritland K."/>
            <person name="Rouze P."/>
            <person name="Ryaboy D."/>
            <person name="Schmutz J."/>
            <person name="Schrader J."/>
            <person name="Segerman B."/>
            <person name="Shin H."/>
            <person name="Siddiqui A."/>
            <person name="Sterky F."/>
            <person name="Terry A."/>
            <person name="Tsai C.J."/>
            <person name="Uberbacher E."/>
            <person name="Unneberg P."/>
            <person name="Vahala J."/>
            <person name="Wall K."/>
            <person name="Wessler S."/>
            <person name="Yang G."/>
            <person name="Yin T."/>
            <person name="Douglas C."/>
            <person name="Marra M."/>
            <person name="Sandberg G."/>
            <person name="Van de Peer Y."/>
            <person name="Rokhsar D."/>
        </authorList>
    </citation>
    <scope>NUCLEOTIDE SEQUENCE [LARGE SCALE GENOMIC DNA]</scope>
    <source>
        <strain evidence="2">cv. Nisqually</strain>
    </source>
</reference>
<name>A0A2K1YFY5_POPTR</name>
<dbReference type="AlphaFoldDB" id="A0A2K1YFY5"/>
<organism evidence="1 2">
    <name type="scientific">Populus trichocarpa</name>
    <name type="common">Western balsam poplar</name>
    <name type="synonym">Populus balsamifera subsp. trichocarpa</name>
    <dbReference type="NCBI Taxonomy" id="3694"/>
    <lineage>
        <taxon>Eukaryota</taxon>
        <taxon>Viridiplantae</taxon>
        <taxon>Streptophyta</taxon>
        <taxon>Embryophyta</taxon>
        <taxon>Tracheophyta</taxon>
        <taxon>Spermatophyta</taxon>
        <taxon>Magnoliopsida</taxon>
        <taxon>eudicotyledons</taxon>
        <taxon>Gunneridae</taxon>
        <taxon>Pentapetalae</taxon>
        <taxon>rosids</taxon>
        <taxon>fabids</taxon>
        <taxon>Malpighiales</taxon>
        <taxon>Salicaceae</taxon>
        <taxon>Saliceae</taxon>
        <taxon>Populus</taxon>
    </lineage>
</organism>
<protein>
    <submittedName>
        <fullName evidence="1">Uncharacterized protein</fullName>
    </submittedName>
</protein>
<dbReference type="InParanoid" id="A0A2K1YFY5"/>
<dbReference type="EMBL" id="CM009300">
    <property type="protein sequence ID" value="PNT11947.1"/>
    <property type="molecule type" value="Genomic_DNA"/>
</dbReference>
<evidence type="ECO:0000313" key="1">
    <source>
        <dbReference type="EMBL" id="PNT11947.1"/>
    </source>
</evidence>
<gene>
    <name evidence="1" type="ORF">POPTR_011G055300</name>
</gene>
<dbReference type="Proteomes" id="UP000006729">
    <property type="component" value="Chromosome 11"/>
</dbReference>
<proteinExistence type="predicted"/>
<evidence type="ECO:0000313" key="2">
    <source>
        <dbReference type="Proteomes" id="UP000006729"/>
    </source>
</evidence>
<accession>A0A2K1YFY5</accession>
<keyword evidence="2" id="KW-1185">Reference proteome</keyword>
<sequence>MEFEGSCTQDAVGSVLLKGLSLSASTREKQSSFGLSLIFKSSELGCIDIVHSSCGVEYGTEGSLANISTQEGKQNRSQVSLGIVSRRKKYKVRFLNARGSLTEMDKEVSDNSMDSTLANVNGRLENLATCTEPTIVYSSEREVAATHHLGKVLGIHRDTNDGLVAEHIRRQIDTK</sequence>